<proteinExistence type="predicted"/>
<accession>A0A0P7ZGK1</accession>
<evidence type="ECO:0008006" key="3">
    <source>
        <dbReference type="Google" id="ProtNLM"/>
    </source>
</evidence>
<name>A0A0P7ZGK1_9EURY</name>
<reference evidence="1 2" key="1">
    <citation type="submission" date="2015-09" db="EMBL/GenBank/DDBJ databases">
        <title>A metagenomics-based metabolic model of nitrate-dependent anaerobic oxidation of methane by Methanoperedens-like archaea.</title>
        <authorList>
            <person name="Arshad A."/>
            <person name="Speth D.R."/>
            <person name="De Graaf R.M."/>
            <person name="Op Den Camp H.J."/>
            <person name="Jetten M.S."/>
            <person name="Welte C.U."/>
        </authorList>
    </citation>
    <scope>NUCLEOTIDE SEQUENCE [LARGE SCALE GENOMIC DNA]</scope>
</reference>
<evidence type="ECO:0000313" key="1">
    <source>
        <dbReference type="EMBL" id="KPQ43971.1"/>
    </source>
</evidence>
<comment type="caution">
    <text evidence="1">The sequence shown here is derived from an EMBL/GenBank/DDBJ whole genome shotgun (WGS) entry which is preliminary data.</text>
</comment>
<dbReference type="EMBL" id="LKCM01000118">
    <property type="protein sequence ID" value="KPQ43971.1"/>
    <property type="molecule type" value="Genomic_DNA"/>
</dbReference>
<dbReference type="Proteomes" id="UP000050360">
    <property type="component" value="Unassembled WGS sequence"/>
</dbReference>
<protein>
    <recommendedName>
        <fullName evidence="3">THAP4-like heme-binding beta-barrel domain-containing protein</fullName>
    </recommendedName>
</protein>
<sequence>MSNKIGHEASIPNPALKPLSVLVGTWKTTGTHPYLPNKTLHGRASFEWIEDGAFLLMRSEITEPEIPSGIAIFGSDNVTGEYFMLYFDERGVSRKYDVSFKKNVMKWWRNSAEFSQRMTLMLTGGGKTITSKGEMSKNGSTWEPDLELKYTRVE</sequence>
<dbReference type="AlphaFoldDB" id="A0A0P7ZGK1"/>
<organism evidence="1 2">
    <name type="scientific">Candidatus Methanoperedens nitratireducens</name>
    <dbReference type="NCBI Taxonomy" id="1392998"/>
    <lineage>
        <taxon>Archaea</taxon>
        <taxon>Methanobacteriati</taxon>
        <taxon>Methanobacteriota</taxon>
        <taxon>Stenosarchaea group</taxon>
        <taxon>Methanomicrobia</taxon>
        <taxon>Methanosarcinales</taxon>
        <taxon>ANME-2 cluster</taxon>
        <taxon>Candidatus Methanoperedentaceae</taxon>
        <taxon>Candidatus Methanoperedens</taxon>
    </lineage>
</organism>
<gene>
    <name evidence="1" type="ORF">MPEBLZ_01439</name>
</gene>
<evidence type="ECO:0000313" key="2">
    <source>
        <dbReference type="Proteomes" id="UP000050360"/>
    </source>
</evidence>